<proteinExistence type="predicted"/>
<keyword evidence="1" id="KW-1133">Transmembrane helix</keyword>
<evidence type="ECO:0000313" key="3">
    <source>
        <dbReference type="Proteomes" id="UP001646141"/>
    </source>
</evidence>
<accession>A0ABS1SMM8</accession>
<dbReference type="Proteomes" id="UP001646141">
    <property type="component" value="Unassembled WGS sequence"/>
</dbReference>
<keyword evidence="3" id="KW-1185">Reference proteome</keyword>
<dbReference type="RefSeq" id="WP_202381175.1">
    <property type="nucleotide sequence ID" value="NZ_BAAAMA010000004.1"/>
</dbReference>
<dbReference type="EMBL" id="QYAD01000001">
    <property type="protein sequence ID" value="MBL3689229.1"/>
    <property type="molecule type" value="Genomic_DNA"/>
</dbReference>
<keyword evidence="1" id="KW-0472">Membrane</keyword>
<organism evidence="2 3">
    <name type="scientific">Leucobacter chromiireducens subsp. chromiireducens</name>
    <dbReference type="NCBI Taxonomy" id="660067"/>
    <lineage>
        <taxon>Bacteria</taxon>
        <taxon>Bacillati</taxon>
        <taxon>Actinomycetota</taxon>
        <taxon>Actinomycetes</taxon>
        <taxon>Micrococcales</taxon>
        <taxon>Microbacteriaceae</taxon>
        <taxon>Leucobacter</taxon>
    </lineage>
</organism>
<evidence type="ECO:0000256" key="1">
    <source>
        <dbReference type="SAM" id="Phobius"/>
    </source>
</evidence>
<gene>
    <name evidence="2" type="ORF">D3226_04545</name>
</gene>
<sequence>MASQDNGALFEESSRGGVSAVTAIFFVLSIALAFGGFVLMSFGFNPSLGATTELWLFVGGLAASIVGFALPFTVLPAIGK</sequence>
<reference evidence="2 3" key="1">
    <citation type="submission" date="2018-09" db="EMBL/GenBank/DDBJ databases">
        <title>Comparative genomics of Leucobacter spp.</title>
        <authorList>
            <person name="Reis A.C."/>
            <person name="Kolvenbach B.A."/>
            <person name="Corvini P.F.X."/>
            <person name="Nunes O.C."/>
        </authorList>
    </citation>
    <scope>NUCLEOTIDE SEQUENCE [LARGE SCALE GENOMIC DNA]</scope>
    <source>
        <strain evidence="2 3">L-1</strain>
    </source>
</reference>
<feature type="transmembrane region" description="Helical" evidence="1">
    <location>
        <begin position="54"/>
        <end position="78"/>
    </location>
</feature>
<evidence type="ECO:0000313" key="2">
    <source>
        <dbReference type="EMBL" id="MBL3689229.1"/>
    </source>
</evidence>
<protein>
    <submittedName>
        <fullName evidence="2">Uncharacterized protein</fullName>
    </submittedName>
</protein>
<name>A0ABS1SMM8_9MICO</name>
<comment type="caution">
    <text evidence="2">The sequence shown here is derived from an EMBL/GenBank/DDBJ whole genome shotgun (WGS) entry which is preliminary data.</text>
</comment>
<feature type="transmembrane region" description="Helical" evidence="1">
    <location>
        <begin position="20"/>
        <end position="42"/>
    </location>
</feature>
<keyword evidence="1" id="KW-0812">Transmembrane</keyword>